<dbReference type="AlphaFoldDB" id="A3LUF0"/>
<dbReference type="InterPro" id="IPR000999">
    <property type="entry name" value="RNase_III_dom"/>
</dbReference>
<dbReference type="OMA" id="DFFESYM"/>
<dbReference type="GeneID" id="4838386"/>
<dbReference type="SUPFAM" id="SSF69065">
    <property type="entry name" value="RNase III domain-like"/>
    <property type="match status" value="1"/>
</dbReference>
<dbReference type="KEGG" id="pic:PICST_59064"/>
<dbReference type="Gene3D" id="1.10.1520.10">
    <property type="entry name" value="Ribonuclease III domain"/>
    <property type="match status" value="1"/>
</dbReference>
<dbReference type="GO" id="GO:0006396">
    <property type="term" value="P:RNA processing"/>
    <property type="evidence" value="ECO:0007669"/>
    <property type="project" value="InterPro"/>
</dbReference>
<dbReference type="HOGENOM" id="CLU_036640_0_0_1"/>
<dbReference type="InterPro" id="IPR036389">
    <property type="entry name" value="RNase_III_sf"/>
</dbReference>
<name>A3LUF0_PICST</name>
<gene>
    <name evidence="2" type="ORF">PICST_59064</name>
</gene>
<organism evidence="2 3">
    <name type="scientific">Scheffersomyces stipitis (strain ATCC 58785 / CBS 6054 / NBRC 10063 / NRRL Y-11545)</name>
    <name type="common">Yeast</name>
    <name type="synonym">Pichia stipitis</name>
    <dbReference type="NCBI Taxonomy" id="322104"/>
    <lineage>
        <taxon>Eukaryota</taxon>
        <taxon>Fungi</taxon>
        <taxon>Dikarya</taxon>
        <taxon>Ascomycota</taxon>
        <taxon>Saccharomycotina</taxon>
        <taxon>Pichiomycetes</taxon>
        <taxon>Debaryomycetaceae</taxon>
        <taxon>Scheffersomyces</taxon>
    </lineage>
</organism>
<sequence length="409" mass="47058">LLIPSQLNTLLQTDKFVKYHFVSLGCDVVKLESYRRFKHLLSIGGGGIIKEVVFDLTSFIRKELTDSSSESSRKLKDFLTSNSTILNSEDALIFSDHHLALRNWLYIIFGYLASSYREQEVDRFLDKIIDMYLDSRSMRGLRARGASRIADSRDKQVLDLIKEYYENVAIRHDLLYPDSATPSVQVLTHDEKVFLPPLPKIHDKELLVKALMHKEYYRMLLTSTHPFAGKLTELGFDLDHRNYTSLKYELSFLDGLGDLFLAHESSKLIYELCRDGTMAVSNNTYHMLRTILATNTLLSKLTVAYNLHKGLDDAIIAYRLESDYLLNLHTGNLHPDMDANETRIYEEEFLGDYFESYMGALVIEQPDVAEAFIGDIYNRILLVITKVLPPDVSYRIWTTGILGRNLHHK</sequence>
<dbReference type="eggNOG" id="ENOG502TBA8">
    <property type="taxonomic scope" value="Eukaryota"/>
</dbReference>
<feature type="domain" description="RNase III" evidence="1">
    <location>
        <begin position="201"/>
        <end position="366"/>
    </location>
</feature>
<evidence type="ECO:0000313" key="3">
    <source>
        <dbReference type="Proteomes" id="UP000002258"/>
    </source>
</evidence>
<proteinExistence type="predicted"/>
<protein>
    <recommendedName>
        <fullName evidence="1">RNase III domain-containing protein</fullName>
    </recommendedName>
</protein>
<dbReference type="EMBL" id="CP000498">
    <property type="protein sequence ID" value="ABN66577.2"/>
    <property type="molecule type" value="Genomic_DNA"/>
</dbReference>
<evidence type="ECO:0000259" key="1">
    <source>
        <dbReference type="PROSITE" id="PS50142"/>
    </source>
</evidence>
<dbReference type="Proteomes" id="UP000002258">
    <property type="component" value="Chromosome 4"/>
</dbReference>
<accession>A3LUF0</accession>
<dbReference type="RefSeq" id="XP_001384606.2">
    <property type="nucleotide sequence ID" value="XM_001384569.1"/>
</dbReference>
<dbReference type="GO" id="GO:0004525">
    <property type="term" value="F:ribonuclease III activity"/>
    <property type="evidence" value="ECO:0007669"/>
    <property type="project" value="InterPro"/>
</dbReference>
<dbReference type="OrthoDB" id="4091783at2759"/>
<dbReference type="PROSITE" id="PS50142">
    <property type="entry name" value="RNASE_3_2"/>
    <property type="match status" value="1"/>
</dbReference>
<evidence type="ECO:0000313" key="2">
    <source>
        <dbReference type="EMBL" id="ABN66577.2"/>
    </source>
</evidence>
<dbReference type="InParanoid" id="A3LUF0"/>
<reference evidence="2 3" key="1">
    <citation type="journal article" date="2007" name="Nat. Biotechnol.">
        <title>Genome sequence of the lignocellulose-bioconverting and xylose-fermenting yeast Pichia stipitis.</title>
        <authorList>
            <person name="Jeffries T.W."/>
            <person name="Grigoriev I.V."/>
            <person name="Grimwood J."/>
            <person name="Laplaza J.M."/>
            <person name="Aerts A."/>
            <person name="Salamov A."/>
            <person name="Schmutz J."/>
            <person name="Lindquist E."/>
            <person name="Dehal P."/>
            <person name="Shapiro H."/>
            <person name="Jin Y.S."/>
            <person name="Passoth V."/>
            <person name="Richardson P.M."/>
        </authorList>
    </citation>
    <scope>NUCLEOTIDE SEQUENCE [LARGE SCALE GENOMIC DNA]</scope>
    <source>
        <strain evidence="3">ATCC 58785 / CBS 6054 / NBRC 10063 / NRRL Y-11545</strain>
    </source>
</reference>
<dbReference type="Pfam" id="PF00636">
    <property type="entry name" value="Ribonuclease_3"/>
    <property type="match status" value="1"/>
</dbReference>
<dbReference type="STRING" id="322104.A3LUF0"/>
<keyword evidence="3" id="KW-1185">Reference proteome</keyword>
<feature type="non-terminal residue" evidence="2">
    <location>
        <position position="1"/>
    </location>
</feature>